<name>A0ABT8KVA5_9BACT</name>
<feature type="domain" description="YdhG-like" evidence="1">
    <location>
        <begin position="25"/>
        <end position="129"/>
    </location>
</feature>
<dbReference type="Proteomes" id="UP001172082">
    <property type="component" value="Unassembled WGS sequence"/>
</dbReference>
<dbReference type="Gene3D" id="3.90.1150.200">
    <property type="match status" value="1"/>
</dbReference>
<evidence type="ECO:0000259" key="1">
    <source>
        <dbReference type="Pfam" id="PF08818"/>
    </source>
</evidence>
<dbReference type="Pfam" id="PF08818">
    <property type="entry name" value="DUF1801"/>
    <property type="match status" value="1"/>
</dbReference>
<evidence type="ECO:0000313" key="2">
    <source>
        <dbReference type="EMBL" id="MDN5204711.1"/>
    </source>
</evidence>
<reference evidence="2" key="1">
    <citation type="submission" date="2023-06" db="EMBL/GenBank/DDBJ databases">
        <title>Genomic of Parafulvivirga corallium.</title>
        <authorList>
            <person name="Wang G."/>
        </authorList>
    </citation>
    <scope>NUCLEOTIDE SEQUENCE</scope>
    <source>
        <strain evidence="2">BMA10</strain>
    </source>
</reference>
<dbReference type="RefSeq" id="WP_346754734.1">
    <property type="nucleotide sequence ID" value="NZ_JAUJEA010000012.1"/>
</dbReference>
<dbReference type="EMBL" id="JAUJEA010000012">
    <property type="protein sequence ID" value="MDN5204711.1"/>
    <property type="molecule type" value="Genomic_DNA"/>
</dbReference>
<accession>A0ABT8KVA5</accession>
<dbReference type="InterPro" id="IPR014922">
    <property type="entry name" value="YdhG-like"/>
</dbReference>
<proteinExistence type="predicted"/>
<evidence type="ECO:0000313" key="3">
    <source>
        <dbReference type="Proteomes" id="UP001172082"/>
    </source>
</evidence>
<gene>
    <name evidence="2" type="ORF">QQ008_25190</name>
</gene>
<sequence length="139" mass="15935">MAELKTKLNDGNVEAFIDAVGDDKQRADCRVIMDIMKSLTNAEPKMWGNSIVGFGSYHYKYDSGREGDWFLTGFSPRKQNLTLYIMSGFSNYEELFTKLGKFKTGKSCLYVKKLEDIDLDILKEMIVKSIDTISKRYSK</sequence>
<dbReference type="SUPFAM" id="SSF159888">
    <property type="entry name" value="YdhG-like"/>
    <property type="match status" value="1"/>
</dbReference>
<comment type="caution">
    <text evidence="2">The sequence shown here is derived from an EMBL/GenBank/DDBJ whole genome shotgun (WGS) entry which is preliminary data.</text>
</comment>
<organism evidence="2 3">
    <name type="scientific">Splendidivirga corallicola</name>
    <dbReference type="NCBI Taxonomy" id="3051826"/>
    <lineage>
        <taxon>Bacteria</taxon>
        <taxon>Pseudomonadati</taxon>
        <taxon>Bacteroidota</taxon>
        <taxon>Cytophagia</taxon>
        <taxon>Cytophagales</taxon>
        <taxon>Splendidivirgaceae</taxon>
        <taxon>Splendidivirga</taxon>
    </lineage>
</organism>
<keyword evidence="3" id="KW-1185">Reference proteome</keyword>
<protein>
    <submittedName>
        <fullName evidence="2">DUF1801 domain-containing protein</fullName>
    </submittedName>
</protein>